<evidence type="ECO:0000256" key="1">
    <source>
        <dbReference type="PIRSR" id="PIRSR637460-1"/>
    </source>
</evidence>
<feature type="active site" description="Nucleophile" evidence="1">
    <location>
        <position position="103"/>
    </location>
</feature>
<sequence>MNEVGIGVSRMVRSAQDFQRLREVGTDLDDVSRGVSGLPRESGLTRRSSHRSETTSEGVSVRVKVLSLTLMLVAGATALAPPIAQAADVPGPGVHHYVALGDSFTAGPFIPGWASVDCARSNNNYPTTLAVKLGLYYENDRFTDVSCSAADTTSMEGDFTTVLGTNRGPQLDAIRPDTDLVTLGIGGNDETFFGTFVDTCADLQNDDLTGSPCQQANTVNGVDQLAMILPRTKARVARVIQAIKERAPGARIVVVGYLRVLPADLTPCVDVPLSPGDIEWFDGLERQLNGVLSSAASENGVTFVDTYGPGLGHDACAGDDAWAQGVYTDVFEAGAWHPLKAGMDAVAQLVYDKLNGIDLAAGHLVTASSTESGYAPSKALDRDPYTRWASYYWRDNEWLKVDLGSKRTIRRLELNWEYAYARGYRIEVSTDGSTWRTVWSTINADGGHDTVRFVPTAARYVRLVGAKRGTRYGISLYDLEVYNS</sequence>
<dbReference type="SUPFAM" id="SSF52266">
    <property type="entry name" value="SGNH hydrolase"/>
    <property type="match status" value="1"/>
</dbReference>
<dbReference type="Pfam" id="PF13472">
    <property type="entry name" value="Lipase_GDSL_2"/>
    <property type="match status" value="1"/>
</dbReference>
<dbReference type="Proteomes" id="UP000325003">
    <property type="component" value="Unassembled WGS sequence"/>
</dbReference>
<name>A0A5B1L868_9ACTN</name>
<evidence type="ECO:0000313" key="5">
    <source>
        <dbReference type="EMBL" id="KAA1415960.1"/>
    </source>
</evidence>
<dbReference type="PROSITE" id="PS50022">
    <property type="entry name" value="FA58C_3"/>
    <property type="match status" value="1"/>
</dbReference>
<dbReference type="InterPro" id="IPR037460">
    <property type="entry name" value="SEST-like"/>
</dbReference>
<protein>
    <recommendedName>
        <fullName evidence="4">F5/8 type C domain-containing protein</fullName>
    </recommendedName>
</protein>
<keyword evidence="6" id="KW-1185">Reference proteome</keyword>
<dbReference type="InterPro" id="IPR000421">
    <property type="entry name" value="FA58C"/>
</dbReference>
<dbReference type="EMBL" id="VUJV01000008">
    <property type="protein sequence ID" value="KAA1415960.1"/>
    <property type="molecule type" value="Genomic_DNA"/>
</dbReference>
<dbReference type="Gene3D" id="2.60.120.260">
    <property type="entry name" value="Galactose-binding domain-like"/>
    <property type="match status" value="1"/>
</dbReference>
<dbReference type="InterPro" id="IPR008979">
    <property type="entry name" value="Galactose-bd-like_sf"/>
</dbReference>
<feature type="domain" description="F5/8 type C" evidence="4">
    <location>
        <begin position="352"/>
        <end position="484"/>
    </location>
</feature>
<evidence type="ECO:0000259" key="4">
    <source>
        <dbReference type="PROSITE" id="PS50022"/>
    </source>
</evidence>
<feature type="disulfide bond" evidence="2">
    <location>
        <begin position="200"/>
        <end position="213"/>
    </location>
</feature>
<dbReference type="GO" id="GO:0004806">
    <property type="term" value="F:triacylglycerol lipase activity"/>
    <property type="evidence" value="ECO:0007669"/>
    <property type="project" value="TreeGrafter"/>
</dbReference>
<dbReference type="Gene3D" id="3.40.50.1110">
    <property type="entry name" value="SGNH hydrolase"/>
    <property type="match status" value="1"/>
</dbReference>
<accession>A0A5B1L868</accession>
<gene>
    <name evidence="5" type="ORF">F0U44_20235</name>
</gene>
<dbReference type="Pfam" id="PF00754">
    <property type="entry name" value="F5_F8_type_C"/>
    <property type="match status" value="1"/>
</dbReference>
<dbReference type="CDD" id="cd01823">
    <property type="entry name" value="SEST_like"/>
    <property type="match status" value="1"/>
</dbReference>
<dbReference type="PANTHER" id="PTHR37981">
    <property type="entry name" value="LIPASE 2"/>
    <property type="match status" value="1"/>
</dbReference>
<dbReference type="SUPFAM" id="SSF49785">
    <property type="entry name" value="Galactose-binding domain-like"/>
    <property type="match status" value="1"/>
</dbReference>
<dbReference type="InterPro" id="IPR013830">
    <property type="entry name" value="SGNH_hydro"/>
</dbReference>
<feature type="active site" evidence="1">
    <location>
        <position position="337"/>
    </location>
</feature>
<evidence type="ECO:0000313" key="6">
    <source>
        <dbReference type="Proteomes" id="UP000325003"/>
    </source>
</evidence>
<dbReference type="AlphaFoldDB" id="A0A5B1L868"/>
<reference evidence="5 6" key="2">
    <citation type="submission" date="2019-09" db="EMBL/GenBank/DDBJ databases">
        <authorList>
            <person name="Jin C."/>
        </authorList>
    </citation>
    <scope>NUCLEOTIDE SEQUENCE [LARGE SCALE GENOMIC DNA]</scope>
    <source>
        <strain evidence="5 6">BN130099</strain>
    </source>
</reference>
<feature type="disulfide bond" evidence="2">
    <location>
        <begin position="118"/>
        <end position="147"/>
    </location>
</feature>
<dbReference type="SMART" id="SM00231">
    <property type="entry name" value="FA58C"/>
    <property type="match status" value="1"/>
</dbReference>
<comment type="caution">
    <text evidence="5">The sequence shown here is derived from an EMBL/GenBank/DDBJ whole genome shotgun (WGS) entry which is preliminary data.</text>
</comment>
<keyword evidence="2" id="KW-1015">Disulfide bond</keyword>
<feature type="region of interest" description="Disordered" evidence="3">
    <location>
        <begin position="29"/>
        <end position="56"/>
    </location>
</feature>
<evidence type="ECO:0000256" key="2">
    <source>
        <dbReference type="PIRSR" id="PIRSR637460-2"/>
    </source>
</evidence>
<dbReference type="PANTHER" id="PTHR37981:SF1">
    <property type="entry name" value="SGNH HYDROLASE-TYPE ESTERASE DOMAIN-CONTAINING PROTEIN"/>
    <property type="match status" value="1"/>
</dbReference>
<dbReference type="GO" id="GO:0019433">
    <property type="term" value="P:triglyceride catabolic process"/>
    <property type="evidence" value="ECO:0007669"/>
    <property type="project" value="TreeGrafter"/>
</dbReference>
<organism evidence="5 6">
    <name type="scientific">Nocardioides humilatus</name>
    <dbReference type="NCBI Taxonomy" id="2607660"/>
    <lineage>
        <taxon>Bacteria</taxon>
        <taxon>Bacillati</taxon>
        <taxon>Actinomycetota</taxon>
        <taxon>Actinomycetes</taxon>
        <taxon>Propionibacteriales</taxon>
        <taxon>Nocardioidaceae</taxon>
        <taxon>Nocardioides</taxon>
    </lineage>
</organism>
<proteinExistence type="predicted"/>
<feature type="disulfide bond" evidence="2">
    <location>
        <begin position="268"/>
        <end position="316"/>
    </location>
</feature>
<reference evidence="5 6" key="1">
    <citation type="submission" date="2019-09" db="EMBL/GenBank/DDBJ databases">
        <title>Nocardioides panacisoli sp. nov., isolated from the soil of a ginseng field.</title>
        <authorList>
            <person name="Cho C."/>
        </authorList>
    </citation>
    <scope>NUCLEOTIDE SEQUENCE [LARGE SCALE GENOMIC DNA]</scope>
    <source>
        <strain evidence="5 6">BN130099</strain>
    </source>
</reference>
<evidence type="ECO:0000256" key="3">
    <source>
        <dbReference type="SAM" id="MobiDB-lite"/>
    </source>
</evidence>
<dbReference type="InterPro" id="IPR036514">
    <property type="entry name" value="SGNH_hydro_sf"/>
</dbReference>